<dbReference type="InterPro" id="IPR046960">
    <property type="entry name" value="PPR_At4g14850-like_plant"/>
</dbReference>
<keyword evidence="3" id="KW-1185">Reference proteome</keyword>
<evidence type="ECO:0000313" key="3">
    <source>
        <dbReference type="Proteomes" id="UP001652660"/>
    </source>
</evidence>
<dbReference type="AlphaFoldDB" id="A0A6P6W3R2"/>
<dbReference type="PROSITE" id="PS51375">
    <property type="entry name" value="PPR"/>
    <property type="match status" value="4"/>
</dbReference>
<accession>A0A6P6W3R2</accession>
<dbReference type="InterPro" id="IPR002885">
    <property type="entry name" value="PPR_rpt"/>
</dbReference>
<evidence type="ECO:0000256" key="2">
    <source>
        <dbReference type="PROSITE-ProRule" id="PRU00708"/>
    </source>
</evidence>
<dbReference type="Proteomes" id="UP001652660">
    <property type="component" value="Chromosome 2e"/>
</dbReference>
<proteinExistence type="predicted"/>
<dbReference type="PANTHER" id="PTHR47926:SF371">
    <property type="entry name" value="TETRATRICOPEPTIDE REPEAT-LIKE SUPERFAMILY PROTEIN"/>
    <property type="match status" value="1"/>
</dbReference>
<keyword evidence="1" id="KW-0677">Repeat</keyword>
<reference evidence="4" key="2">
    <citation type="submission" date="2025-08" db="UniProtKB">
        <authorList>
            <consortium name="RefSeq"/>
        </authorList>
    </citation>
    <scope>IDENTIFICATION</scope>
    <source>
        <tissue evidence="4">Leaves</tissue>
    </source>
</reference>
<dbReference type="SUPFAM" id="SSF48452">
    <property type="entry name" value="TPR-like"/>
    <property type="match status" value="1"/>
</dbReference>
<dbReference type="Pfam" id="PF20431">
    <property type="entry name" value="E_motif"/>
    <property type="match status" value="1"/>
</dbReference>
<dbReference type="Pfam" id="PF13041">
    <property type="entry name" value="PPR_2"/>
    <property type="match status" value="1"/>
</dbReference>
<feature type="repeat" description="PPR" evidence="2">
    <location>
        <begin position="290"/>
        <end position="324"/>
    </location>
</feature>
<organism evidence="3 4">
    <name type="scientific">Coffea arabica</name>
    <name type="common">Arabian coffee</name>
    <dbReference type="NCBI Taxonomy" id="13443"/>
    <lineage>
        <taxon>Eukaryota</taxon>
        <taxon>Viridiplantae</taxon>
        <taxon>Streptophyta</taxon>
        <taxon>Embryophyta</taxon>
        <taxon>Tracheophyta</taxon>
        <taxon>Spermatophyta</taxon>
        <taxon>Magnoliopsida</taxon>
        <taxon>eudicotyledons</taxon>
        <taxon>Gunneridae</taxon>
        <taxon>Pentapetalae</taxon>
        <taxon>asterids</taxon>
        <taxon>lamiids</taxon>
        <taxon>Gentianales</taxon>
        <taxon>Rubiaceae</taxon>
        <taxon>Ixoroideae</taxon>
        <taxon>Gardenieae complex</taxon>
        <taxon>Bertiereae - Coffeeae clade</taxon>
        <taxon>Coffeeae</taxon>
        <taxon>Coffea</taxon>
    </lineage>
</organism>
<dbReference type="InterPro" id="IPR011990">
    <property type="entry name" value="TPR-like_helical_dom_sf"/>
</dbReference>
<dbReference type="PANTHER" id="PTHR47926">
    <property type="entry name" value="PENTATRICOPEPTIDE REPEAT-CONTAINING PROTEIN"/>
    <property type="match status" value="1"/>
</dbReference>
<protein>
    <submittedName>
        <fullName evidence="4">Pentatricopeptide repeat-containing protein ELI1, chloroplastic-like</fullName>
    </submittedName>
</protein>
<sequence>MFKGYLDYEMFNEVILLFNDMIRENVSPNGYTFPMVLKSCLRLMALKEGEMVHSLVLKFGFKSNTYVGSTLIEMYASAGQVSCACRVFAEMVLRNVVTWTSMINGFVLNGDLFSARRLFDLAPERDVVLWNTMLLGYIEHVDMAEARKLFDVMPNKDLMSWNTMLNGYANNGDVERCEELFEEMQQRNIFSWNGLIGGYAHNGRFVEVLGTFKRMLNESDVQPTDATLVNVLSACARLGALDLGKWVHVYAESNGYKDNLYVCNGLIDLYAKCGMIESAISVFRNMGRKDLISWNTIINGLAVHGHGAYALKLFSVMKLEGEKPDAITFIGILCACSHMGLVDEGFQYFQSMVDEYSIAPQIVHYGCIVDLLGRAGLLEQAVDFVNKMPVKADAVIWTTLLGACRVHKNVEIAELALQKLIQIEPKNPSNYVMLGNIYRAAKRWKDVARLKVAERDTGSRKLPGCSSVEVEDGVVEFYSFDERHSSSEEIYDALRGLMNVLLSDGYVPDFVELGQGI</sequence>
<evidence type="ECO:0000313" key="4">
    <source>
        <dbReference type="RefSeq" id="XP_027108757.2"/>
    </source>
</evidence>
<feature type="repeat" description="PPR" evidence="2">
    <location>
        <begin position="95"/>
        <end position="129"/>
    </location>
</feature>
<dbReference type="GeneID" id="113728560"/>
<feature type="repeat" description="PPR" evidence="2">
    <location>
        <begin position="259"/>
        <end position="289"/>
    </location>
</feature>
<gene>
    <name evidence="4" type="primary">LOC113728560</name>
</gene>
<dbReference type="Gene3D" id="1.25.40.10">
    <property type="entry name" value="Tetratricopeptide repeat domain"/>
    <property type="match status" value="4"/>
</dbReference>
<dbReference type="GO" id="GO:0009451">
    <property type="term" value="P:RNA modification"/>
    <property type="evidence" value="ECO:0007669"/>
    <property type="project" value="InterPro"/>
</dbReference>
<dbReference type="OrthoDB" id="185373at2759"/>
<dbReference type="InterPro" id="IPR046848">
    <property type="entry name" value="E_motif"/>
</dbReference>
<feature type="repeat" description="PPR" evidence="2">
    <location>
        <begin position="157"/>
        <end position="191"/>
    </location>
</feature>
<dbReference type="NCBIfam" id="TIGR00756">
    <property type="entry name" value="PPR"/>
    <property type="match status" value="5"/>
</dbReference>
<dbReference type="Pfam" id="PF01535">
    <property type="entry name" value="PPR"/>
    <property type="match status" value="6"/>
</dbReference>
<dbReference type="RefSeq" id="XP_027108757.2">
    <property type="nucleotide sequence ID" value="XM_027252956.2"/>
</dbReference>
<reference evidence="3" key="1">
    <citation type="journal article" date="2025" name="Foods">
        <title>Unveiling the Microbial Signatures of Arabica Coffee Cherries: Insights into Ripeness Specific Diversity, Functional Traits, and Implications for Quality and Safety.</title>
        <authorList>
            <consortium name="RefSeq"/>
            <person name="Tenea G.N."/>
            <person name="Cifuentes V."/>
            <person name="Reyes P."/>
            <person name="Cevallos-Vallejos M."/>
        </authorList>
    </citation>
    <scope>NUCLEOTIDE SEQUENCE [LARGE SCALE GENOMIC DNA]</scope>
</reference>
<dbReference type="GO" id="GO:0003723">
    <property type="term" value="F:RNA binding"/>
    <property type="evidence" value="ECO:0007669"/>
    <property type="project" value="InterPro"/>
</dbReference>
<name>A0A6P6W3R2_COFAR</name>
<evidence type="ECO:0000256" key="1">
    <source>
        <dbReference type="ARBA" id="ARBA00022737"/>
    </source>
</evidence>